<evidence type="ECO:0000313" key="2">
    <source>
        <dbReference type="Proteomes" id="UP001054945"/>
    </source>
</evidence>
<reference evidence="1 2" key="1">
    <citation type="submission" date="2021-06" db="EMBL/GenBank/DDBJ databases">
        <title>Caerostris extrusa draft genome.</title>
        <authorList>
            <person name="Kono N."/>
            <person name="Arakawa K."/>
        </authorList>
    </citation>
    <scope>NUCLEOTIDE SEQUENCE [LARGE SCALE GENOMIC DNA]</scope>
</reference>
<organism evidence="1 2">
    <name type="scientific">Caerostris extrusa</name>
    <name type="common">Bark spider</name>
    <name type="synonym">Caerostris bankana</name>
    <dbReference type="NCBI Taxonomy" id="172846"/>
    <lineage>
        <taxon>Eukaryota</taxon>
        <taxon>Metazoa</taxon>
        <taxon>Ecdysozoa</taxon>
        <taxon>Arthropoda</taxon>
        <taxon>Chelicerata</taxon>
        <taxon>Arachnida</taxon>
        <taxon>Araneae</taxon>
        <taxon>Araneomorphae</taxon>
        <taxon>Entelegynae</taxon>
        <taxon>Araneoidea</taxon>
        <taxon>Araneidae</taxon>
        <taxon>Caerostris</taxon>
    </lineage>
</organism>
<proteinExistence type="predicted"/>
<comment type="caution">
    <text evidence="1">The sequence shown here is derived from an EMBL/GenBank/DDBJ whole genome shotgun (WGS) entry which is preliminary data.</text>
</comment>
<dbReference type="AlphaFoldDB" id="A0AAV4XRH7"/>
<dbReference type="Proteomes" id="UP001054945">
    <property type="component" value="Unassembled WGS sequence"/>
</dbReference>
<evidence type="ECO:0008006" key="3">
    <source>
        <dbReference type="Google" id="ProtNLM"/>
    </source>
</evidence>
<protein>
    <recommendedName>
        <fullName evidence="3">RNA-directed DNA polymerase from mobile element jockey</fullName>
    </recommendedName>
</protein>
<dbReference type="EMBL" id="BPLR01018047">
    <property type="protein sequence ID" value="GIY96439.1"/>
    <property type="molecule type" value="Genomic_DNA"/>
</dbReference>
<accession>A0AAV4XRH7</accession>
<keyword evidence="2" id="KW-1185">Reference proteome</keyword>
<gene>
    <name evidence="1" type="ORF">CEXT_707381</name>
</gene>
<evidence type="ECO:0000313" key="1">
    <source>
        <dbReference type="EMBL" id="GIY96439.1"/>
    </source>
</evidence>
<sequence length="113" mass="12778">MQTINNFYQNNSDDIIPPASSSDITISIQNTKIKSAPGLDFISNKILKKLPIITVTKLCYLINKVLKLKHFPDSWKTAAIIHSKTWKRSYEPGKLSSNISSFQLLAKLLNLYP</sequence>
<name>A0AAV4XRH7_CAEEX</name>